<feature type="binding site" evidence="6">
    <location>
        <position position="187"/>
    </location>
    <ligand>
        <name>molybdate</name>
        <dbReference type="ChEBI" id="CHEBI:36264"/>
    </ligand>
</feature>
<protein>
    <submittedName>
        <fullName evidence="8">Molybdate ABC transporter substrate-binding protein</fullName>
    </submittedName>
</protein>
<dbReference type="NCBIfam" id="TIGR01256">
    <property type="entry name" value="modA"/>
    <property type="match status" value="1"/>
</dbReference>
<dbReference type="Gene3D" id="3.40.190.10">
    <property type="entry name" value="Periplasmic binding protein-like II"/>
    <property type="match status" value="2"/>
</dbReference>
<feature type="binding site" evidence="6">
    <location>
        <position position="169"/>
    </location>
    <ligand>
        <name>molybdate</name>
        <dbReference type="ChEBI" id="CHEBI:36264"/>
    </ligand>
</feature>
<name>A0A556ABY6_9BURK</name>
<evidence type="ECO:0000256" key="5">
    <source>
        <dbReference type="ARBA" id="ARBA00062515"/>
    </source>
</evidence>
<comment type="caution">
    <text evidence="8">The sequence shown here is derived from an EMBL/GenBank/DDBJ whole genome shotgun (WGS) entry which is preliminary data.</text>
</comment>
<comment type="subunit">
    <text evidence="5">The complex is composed of two ATP-binding proteins (ModC), two transmembrane proteins (ModB) and a solute-binding protein (ModA).</text>
</comment>
<gene>
    <name evidence="8" type="primary">modA</name>
    <name evidence="8" type="ORF">FOZ76_21490</name>
</gene>
<evidence type="ECO:0000256" key="2">
    <source>
        <dbReference type="ARBA" id="ARBA00022505"/>
    </source>
</evidence>
<dbReference type="CDD" id="cd13537">
    <property type="entry name" value="PBP2_YvgL_like"/>
    <property type="match status" value="1"/>
</dbReference>
<dbReference type="FunFam" id="3.40.190.10:FF:000035">
    <property type="entry name" value="Molybdate ABC transporter substrate-binding protein"/>
    <property type="match status" value="1"/>
</dbReference>
<keyword evidence="2 6" id="KW-0500">Molybdenum</keyword>
<evidence type="ECO:0000256" key="7">
    <source>
        <dbReference type="SAM" id="SignalP"/>
    </source>
</evidence>
<dbReference type="InterPro" id="IPR050682">
    <property type="entry name" value="ModA/WtpA"/>
</dbReference>
<dbReference type="PANTHER" id="PTHR30632:SF0">
    <property type="entry name" value="SULFATE-BINDING PROTEIN"/>
    <property type="match status" value="1"/>
</dbReference>
<dbReference type="InterPro" id="IPR005950">
    <property type="entry name" value="ModA"/>
</dbReference>
<dbReference type="PIRSF" id="PIRSF004846">
    <property type="entry name" value="ModA"/>
    <property type="match status" value="1"/>
</dbReference>
<evidence type="ECO:0000313" key="8">
    <source>
        <dbReference type="EMBL" id="TSH90399.1"/>
    </source>
</evidence>
<evidence type="ECO:0000313" key="9">
    <source>
        <dbReference type="Proteomes" id="UP000318405"/>
    </source>
</evidence>
<dbReference type="OrthoDB" id="9785015at2"/>
<accession>A0A556ABY6</accession>
<keyword evidence="3 6" id="KW-0479">Metal-binding</keyword>
<feature type="binding site" evidence="6">
    <location>
        <position position="142"/>
    </location>
    <ligand>
        <name>molybdate</name>
        <dbReference type="ChEBI" id="CHEBI:36264"/>
    </ligand>
</feature>
<proteinExistence type="inferred from homology"/>
<dbReference type="EMBL" id="VLTJ01000039">
    <property type="protein sequence ID" value="TSH90399.1"/>
    <property type="molecule type" value="Genomic_DNA"/>
</dbReference>
<dbReference type="Pfam" id="PF13531">
    <property type="entry name" value="SBP_bac_11"/>
    <property type="match status" value="1"/>
</dbReference>
<evidence type="ECO:0000256" key="6">
    <source>
        <dbReference type="PIRSR" id="PIRSR004846-1"/>
    </source>
</evidence>
<evidence type="ECO:0000256" key="3">
    <source>
        <dbReference type="ARBA" id="ARBA00022723"/>
    </source>
</evidence>
<feature type="signal peptide" evidence="7">
    <location>
        <begin position="1"/>
        <end position="22"/>
    </location>
</feature>
<feature type="chain" id="PRO_5022201318" evidence="7">
    <location>
        <begin position="23"/>
        <end position="250"/>
    </location>
</feature>
<dbReference type="Proteomes" id="UP000318405">
    <property type="component" value="Unassembled WGS sequence"/>
</dbReference>
<keyword evidence="4 7" id="KW-0732">Signal</keyword>
<organism evidence="8 9">
    <name type="scientific">Verticiella sediminum</name>
    <dbReference type="NCBI Taxonomy" id="1247510"/>
    <lineage>
        <taxon>Bacteria</taxon>
        <taxon>Pseudomonadati</taxon>
        <taxon>Pseudomonadota</taxon>
        <taxon>Betaproteobacteria</taxon>
        <taxon>Burkholderiales</taxon>
        <taxon>Alcaligenaceae</taxon>
        <taxon>Verticiella</taxon>
    </lineage>
</organism>
<comment type="similarity">
    <text evidence="1">Belongs to the bacterial solute-binding protein ModA family.</text>
</comment>
<dbReference type="GO" id="GO:1901359">
    <property type="term" value="F:tungstate binding"/>
    <property type="evidence" value="ECO:0007669"/>
    <property type="project" value="UniProtKB-ARBA"/>
</dbReference>
<dbReference type="GO" id="GO:0015689">
    <property type="term" value="P:molybdate ion transport"/>
    <property type="evidence" value="ECO:0007669"/>
    <property type="project" value="InterPro"/>
</dbReference>
<feature type="binding site" evidence="6">
    <location>
        <position position="32"/>
    </location>
    <ligand>
        <name>molybdate</name>
        <dbReference type="ChEBI" id="CHEBI:36264"/>
    </ligand>
</feature>
<dbReference type="AlphaFoldDB" id="A0A556ABY6"/>
<sequence>MRLSRLLAATTLAVALPFATHAATLTVSAAASLTNAFKELAPSFSAEHPGTDVQLNFAASGTLLQQIDQGAPADVFASADQATMDRAAEKSLIDPATRRDFVSNALVLIEPSDGGPGVDSLNGLTGDAVKRIAVGKPASVPAGRYTQEVLEKAGLWQTLEPKYVQADSVRQVLDYVARGEVDAGFVYRTDAAIMSDKVKVTLTPEGQTPVTYPVAVVAASREPDLAKAFVEFLGTPAARTVLEKYGFGQP</sequence>
<evidence type="ECO:0000256" key="1">
    <source>
        <dbReference type="ARBA" id="ARBA00009175"/>
    </source>
</evidence>
<dbReference type="PANTHER" id="PTHR30632">
    <property type="entry name" value="MOLYBDATE-BINDING PERIPLASMIC PROTEIN"/>
    <property type="match status" value="1"/>
</dbReference>
<evidence type="ECO:0000256" key="4">
    <source>
        <dbReference type="ARBA" id="ARBA00022729"/>
    </source>
</evidence>
<dbReference type="SUPFAM" id="SSF53850">
    <property type="entry name" value="Periplasmic binding protein-like II"/>
    <property type="match status" value="1"/>
</dbReference>
<dbReference type="GO" id="GO:0046872">
    <property type="term" value="F:metal ion binding"/>
    <property type="evidence" value="ECO:0007669"/>
    <property type="project" value="UniProtKB-KW"/>
</dbReference>
<dbReference type="InterPro" id="IPR041879">
    <property type="entry name" value="YvgL-like_PBP2"/>
</dbReference>
<reference evidence="8 9" key="1">
    <citation type="submission" date="2019-07" db="EMBL/GenBank/DDBJ databases">
        <title>Qingshengfaniella alkalisoli gen. nov., sp. nov., isolated from saline soil.</title>
        <authorList>
            <person name="Xu L."/>
            <person name="Huang X.-X."/>
            <person name="Sun J.-Q."/>
        </authorList>
    </citation>
    <scope>NUCLEOTIDE SEQUENCE [LARGE SCALE GENOMIC DNA]</scope>
    <source>
        <strain evidence="8 9">DSM 27279</strain>
    </source>
</reference>
<feature type="binding site" evidence="6">
    <location>
        <position position="60"/>
    </location>
    <ligand>
        <name>molybdate</name>
        <dbReference type="ChEBI" id="CHEBI:36264"/>
    </ligand>
</feature>
<keyword evidence="9" id="KW-1185">Reference proteome</keyword>
<dbReference type="GO" id="GO:0030973">
    <property type="term" value="F:molybdate ion binding"/>
    <property type="evidence" value="ECO:0007669"/>
    <property type="project" value="UniProtKB-ARBA"/>
</dbReference>
<dbReference type="RefSeq" id="WP_143950315.1">
    <property type="nucleotide sequence ID" value="NZ_BAABMB010000003.1"/>
</dbReference>